<feature type="transmembrane region" description="Helical" evidence="1">
    <location>
        <begin position="150"/>
        <end position="172"/>
    </location>
</feature>
<feature type="transmembrane region" description="Helical" evidence="1">
    <location>
        <begin position="66"/>
        <end position="86"/>
    </location>
</feature>
<dbReference type="Proteomes" id="UP001431199">
    <property type="component" value="Unassembled WGS sequence"/>
</dbReference>
<evidence type="ECO:0008006" key="4">
    <source>
        <dbReference type="Google" id="ProtNLM"/>
    </source>
</evidence>
<feature type="transmembrane region" description="Helical" evidence="1">
    <location>
        <begin position="179"/>
        <end position="199"/>
    </location>
</feature>
<feature type="transmembrane region" description="Helical" evidence="1">
    <location>
        <begin position="106"/>
        <end position="130"/>
    </location>
</feature>
<accession>A0ABT2LWJ9</accession>
<dbReference type="RefSeq" id="WP_118565535.1">
    <property type="nucleotide sequence ID" value="NZ_JAODBU010000002.1"/>
</dbReference>
<sequence length="432" mass="50216">MGKIERKNIFDLYKLRLKMYRIKQVMMIIIPVTFFMEIDWVLSLLFSYFNNEKGDIIFDYMGIDGQYAIIASIIFIVVMTYFNSFYKDYVNNYPCNSKTIYLSHFLTMNTVGIIWILQCTLNMVLGYGLAKLIEQYNDKLVVVNEMVVKNVLLFFVMGLMWIVFVTCIMQFVSTVFRKSIAASIVMVVLFVSIFIWQRNNIIFDMAKTVVNFYCFENNIWVYICKILITSVVCFSAGLLLEINIKDSKNGNKVISAVLLAITLMAAVMGTSYVSEQNVVDYVDDYVDDSVETVRYPLNISDGEKIDMDADIESQMMIHGYSISALEDGETEPYVEIVRHAPEIHSDYIKDIYENMEFNVYIKNHKMHIESKQQNKLYLVLSKDVFLGSFTNRFDNSNVGYNTDVENYYLSSYEVNVHIPKKYIVQEESVGWD</sequence>
<keyword evidence="1" id="KW-0812">Transmembrane</keyword>
<proteinExistence type="predicted"/>
<feature type="transmembrane region" description="Helical" evidence="1">
    <location>
        <begin position="253"/>
        <end position="273"/>
    </location>
</feature>
<dbReference type="EMBL" id="JAODBU010000002">
    <property type="protein sequence ID" value="MCT7397661.1"/>
    <property type="molecule type" value="Genomic_DNA"/>
</dbReference>
<evidence type="ECO:0000313" key="2">
    <source>
        <dbReference type="EMBL" id="MCT7397661.1"/>
    </source>
</evidence>
<reference evidence="2" key="1">
    <citation type="submission" date="2022-09" db="EMBL/GenBank/DDBJ databases">
        <title>Eubacterium sp. LFL-14 isolated from human feces.</title>
        <authorList>
            <person name="Liu F."/>
        </authorList>
    </citation>
    <scope>NUCLEOTIDE SEQUENCE</scope>
    <source>
        <strain evidence="2">LFL-14</strain>
    </source>
</reference>
<keyword evidence="1" id="KW-0472">Membrane</keyword>
<keyword evidence="3" id="KW-1185">Reference proteome</keyword>
<comment type="caution">
    <text evidence="2">The sequence shown here is derived from an EMBL/GenBank/DDBJ whole genome shotgun (WGS) entry which is preliminary data.</text>
</comment>
<name>A0ABT2LWJ9_9FIRM</name>
<feature type="transmembrane region" description="Helical" evidence="1">
    <location>
        <begin position="219"/>
        <end position="241"/>
    </location>
</feature>
<protein>
    <recommendedName>
        <fullName evidence="4">ABC transporter permease</fullName>
    </recommendedName>
</protein>
<evidence type="ECO:0000313" key="3">
    <source>
        <dbReference type="Proteomes" id="UP001431199"/>
    </source>
</evidence>
<feature type="transmembrane region" description="Helical" evidence="1">
    <location>
        <begin position="25"/>
        <end position="46"/>
    </location>
</feature>
<evidence type="ECO:0000256" key="1">
    <source>
        <dbReference type="SAM" id="Phobius"/>
    </source>
</evidence>
<keyword evidence="1" id="KW-1133">Transmembrane helix</keyword>
<gene>
    <name evidence="2" type="ORF">N5B56_01000</name>
</gene>
<organism evidence="2 3">
    <name type="scientific">Eubacterium album</name>
    <dbReference type="NCBI Taxonomy" id="2978477"/>
    <lineage>
        <taxon>Bacteria</taxon>
        <taxon>Bacillati</taxon>
        <taxon>Bacillota</taxon>
        <taxon>Clostridia</taxon>
        <taxon>Eubacteriales</taxon>
        <taxon>Eubacteriaceae</taxon>
        <taxon>Eubacterium</taxon>
    </lineage>
</organism>